<organism evidence="3 4">
    <name type="scientific">Lacibacterium aquatile</name>
    <dbReference type="NCBI Taxonomy" id="1168082"/>
    <lineage>
        <taxon>Bacteria</taxon>
        <taxon>Pseudomonadati</taxon>
        <taxon>Pseudomonadota</taxon>
        <taxon>Alphaproteobacteria</taxon>
        <taxon>Rhodospirillales</taxon>
        <taxon>Rhodospirillaceae</taxon>
    </lineage>
</organism>
<gene>
    <name evidence="3" type="ORF">ACFSM5_05415</name>
</gene>
<feature type="transmembrane region" description="Helical" evidence="1">
    <location>
        <begin position="211"/>
        <end position="232"/>
    </location>
</feature>
<reference evidence="4" key="1">
    <citation type="journal article" date="2019" name="Int. J. Syst. Evol. Microbiol.">
        <title>The Global Catalogue of Microorganisms (GCM) 10K type strain sequencing project: providing services to taxonomists for standard genome sequencing and annotation.</title>
        <authorList>
            <consortium name="The Broad Institute Genomics Platform"/>
            <consortium name="The Broad Institute Genome Sequencing Center for Infectious Disease"/>
            <person name="Wu L."/>
            <person name="Ma J."/>
        </authorList>
    </citation>
    <scope>NUCLEOTIDE SEQUENCE [LARGE SCALE GENOMIC DNA]</scope>
    <source>
        <strain evidence="4">CGMCC 1.19062</strain>
    </source>
</reference>
<dbReference type="EMBL" id="JBHUIP010000003">
    <property type="protein sequence ID" value="MFD2262318.1"/>
    <property type="molecule type" value="Genomic_DNA"/>
</dbReference>
<feature type="domain" description="EamA" evidence="2">
    <location>
        <begin position="149"/>
        <end position="280"/>
    </location>
</feature>
<evidence type="ECO:0000256" key="1">
    <source>
        <dbReference type="SAM" id="Phobius"/>
    </source>
</evidence>
<comment type="caution">
    <text evidence="3">The sequence shown here is derived from an EMBL/GenBank/DDBJ whole genome shotgun (WGS) entry which is preliminary data.</text>
</comment>
<evidence type="ECO:0000259" key="2">
    <source>
        <dbReference type="Pfam" id="PF00892"/>
    </source>
</evidence>
<feature type="transmembrane region" description="Helical" evidence="1">
    <location>
        <begin position="239"/>
        <end position="257"/>
    </location>
</feature>
<feature type="transmembrane region" description="Helical" evidence="1">
    <location>
        <begin position="93"/>
        <end position="115"/>
    </location>
</feature>
<feature type="transmembrane region" description="Helical" evidence="1">
    <location>
        <begin position="263"/>
        <end position="281"/>
    </location>
</feature>
<dbReference type="InterPro" id="IPR000620">
    <property type="entry name" value="EamA_dom"/>
</dbReference>
<dbReference type="RefSeq" id="WP_379875245.1">
    <property type="nucleotide sequence ID" value="NZ_JBHUIP010000003.1"/>
</dbReference>
<dbReference type="InterPro" id="IPR037185">
    <property type="entry name" value="EmrE-like"/>
</dbReference>
<keyword evidence="4" id="KW-1185">Reference proteome</keyword>
<sequence>MTAVLKDTPSAQRWPVILLVLCHMNGAFSMSLLKFTPVGPVATAFWRLVLTLPVLIRANSLPPRAEWAIITLAGLMFGLDLALWYRALQQTTFVNATLLINLYPALVALLAWPLLNQRPSRRFWLGFALTVAGAAVIIGKPSGLTVGALGDLQAVGAAVVYAVYFVIVSRLSATYGASSALLWTNAAALPWLAVIAWGFGESLAIPMDWTVWSLFAIAFASIAGQWVFTYALARLPAAFAALTSHLGVPFAAIAGWLTWGQPIGIVHLIGGGLIIGGLTVARHRPLS</sequence>
<dbReference type="Gene3D" id="1.10.3730.20">
    <property type="match status" value="2"/>
</dbReference>
<feature type="domain" description="EamA" evidence="2">
    <location>
        <begin position="28"/>
        <end position="138"/>
    </location>
</feature>
<evidence type="ECO:0000313" key="4">
    <source>
        <dbReference type="Proteomes" id="UP001597295"/>
    </source>
</evidence>
<feature type="transmembrane region" description="Helical" evidence="1">
    <location>
        <begin position="145"/>
        <end position="168"/>
    </location>
</feature>
<proteinExistence type="predicted"/>
<keyword evidence="1" id="KW-1133">Transmembrane helix</keyword>
<dbReference type="Pfam" id="PF00892">
    <property type="entry name" value="EamA"/>
    <property type="match status" value="2"/>
</dbReference>
<accession>A0ABW5DME7</accession>
<dbReference type="SUPFAM" id="SSF103481">
    <property type="entry name" value="Multidrug resistance efflux transporter EmrE"/>
    <property type="match status" value="2"/>
</dbReference>
<feature type="transmembrane region" description="Helical" evidence="1">
    <location>
        <begin position="180"/>
        <end position="199"/>
    </location>
</feature>
<feature type="transmembrane region" description="Helical" evidence="1">
    <location>
        <begin position="122"/>
        <end position="139"/>
    </location>
</feature>
<protein>
    <submittedName>
        <fullName evidence="3">DMT family transporter</fullName>
    </submittedName>
</protein>
<name>A0ABW5DME7_9PROT</name>
<dbReference type="Proteomes" id="UP001597295">
    <property type="component" value="Unassembled WGS sequence"/>
</dbReference>
<keyword evidence="1" id="KW-0472">Membrane</keyword>
<dbReference type="PANTHER" id="PTHR22911:SF79">
    <property type="entry name" value="MOBA-LIKE NTP TRANSFERASE DOMAIN-CONTAINING PROTEIN"/>
    <property type="match status" value="1"/>
</dbReference>
<keyword evidence="1" id="KW-0812">Transmembrane</keyword>
<evidence type="ECO:0000313" key="3">
    <source>
        <dbReference type="EMBL" id="MFD2262318.1"/>
    </source>
</evidence>
<feature type="transmembrane region" description="Helical" evidence="1">
    <location>
        <begin position="68"/>
        <end position="87"/>
    </location>
</feature>
<dbReference type="PANTHER" id="PTHR22911">
    <property type="entry name" value="ACYL-MALONYL CONDENSING ENZYME-RELATED"/>
    <property type="match status" value="1"/>
</dbReference>